<accession>A0ABT5MJ15</accession>
<dbReference type="Proteomes" id="UP001528672">
    <property type="component" value="Unassembled WGS sequence"/>
</dbReference>
<proteinExistence type="predicted"/>
<dbReference type="InterPro" id="IPR052514">
    <property type="entry name" value="SAM-dependent_MTase"/>
</dbReference>
<gene>
    <name evidence="2" type="ORF">PSQ39_10860</name>
</gene>
<dbReference type="RefSeq" id="WP_273926786.1">
    <property type="nucleotide sequence ID" value="NZ_JAQSIO010000003.1"/>
</dbReference>
<evidence type="ECO:0000313" key="2">
    <source>
        <dbReference type="EMBL" id="MDD0815131.1"/>
    </source>
</evidence>
<dbReference type="GO" id="GO:0032259">
    <property type="term" value="P:methylation"/>
    <property type="evidence" value="ECO:0007669"/>
    <property type="project" value="UniProtKB-KW"/>
</dbReference>
<dbReference type="PANTHER" id="PTHR34203">
    <property type="entry name" value="METHYLTRANSFERASE, FKBM FAMILY PROTEIN"/>
    <property type="match status" value="1"/>
</dbReference>
<evidence type="ECO:0000259" key="1">
    <source>
        <dbReference type="Pfam" id="PF05050"/>
    </source>
</evidence>
<sequence length="295" mass="32548">MSKDQGWQGMSGFLRTIKPLIEKSPFLASLYRHWRDERELHRQPSSHQLGFQFVGNPLMESGQFEPVETALIGRLMAHVPAVINIGANIGYYCCLALQQGKPVVAFEPMPTNQRYLLRNVVSNGWGDQFECFPMALSSSKGVIEIFGGGTGASLVKGWAGQHFSTLVPMSTLDSVLGARFENEGPLVIVDIEGAEFGMLQGASLLLKAQVKPIWFVEISVAEHQPEGVDVNPHLLATFEQFWQCGYEALTAEPQSRRVSREEVTRIEATGVDTLGVHNFVFVDPARSTVLFPSLA</sequence>
<keyword evidence="2" id="KW-0808">Transferase</keyword>
<keyword evidence="3" id="KW-1185">Reference proteome</keyword>
<feature type="domain" description="Methyltransferase FkbM" evidence="1">
    <location>
        <begin position="84"/>
        <end position="247"/>
    </location>
</feature>
<dbReference type="InterPro" id="IPR006342">
    <property type="entry name" value="FkbM_mtfrase"/>
</dbReference>
<dbReference type="SUPFAM" id="SSF53335">
    <property type="entry name" value="S-adenosyl-L-methionine-dependent methyltransferases"/>
    <property type="match status" value="1"/>
</dbReference>
<name>A0ABT5MJ15_9BURK</name>
<evidence type="ECO:0000313" key="3">
    <source>
        <dbReference type="Proteomes" id="UP001528672"/>
    </source>
</evidence>
<organism evidence="2 3">
    <name type="scientific">Curvibacter microcysteis</name>
    <dbReference type="NCBI Taxonomy" id="3026419"/>
    <lineage>
        <taxon>Bacteria</taxon>
        <taxon>Pseudomonadati</taxon>
        <taxon>Pseudomonadota</taxon>
        <taxon>Betaproteobacteria</taxon>
        <taxon>Burkholderiales</taxon>
        <taxon>Comamonadaceae</taxon>
        <taxon>Curvibacter</taxon>
    </lineage>
</organism>
<protein>
    <submittedName>
        <fullName evidence="2">FkbM family methyltransferase</fullName>
    </submittedName>
</protein>
<dbReference type="Gene3D" id="3.40.50.150">
    <property type="entry name" value="Vaccinia Virus protein VP39"/>
    <property type="match status" value="1"/>
</dbReference>
<dbReference type="NCBIfam" id="TIGR01444">
    <property type="entry name" value="fkbM_fam"/>
    <property type="match status" value="1"/>
</dbReference>
<dbReference type="EMBL" id="JAQSIO010000003">
    <property type="protein sequence ID" value="MDD0815131.1"/>
    <property type="molecule type" value="Genomic_DNA"/>
</dbReference>
<dbReference type="InterPro" id="IPR029063">
    <property type="entry name" value="SAM-dependent_MTases_sf"/>
</dbReference>
<dbReference type="Pfam" id="PF05050">
    <property type="entry name" value="Methyltransf_21"/>
    <property type="match status" value="1"/>
</dbReference>
<dbReference type="GO" id="GO:0008168">
    <property type="term" value="F:methyltransferase activity"/>
    <property type="evidence" value="ECO:0007669"/>
    <property type="project" value="UniProtKB-KW"/>
</dbReference>
<keyword evidence="2" id="KW-0489">Methyltransferase</keyword>
<comment type="caution">
    <text evidence="2">The sequence shown here is derived from an EMBL/GenBank/DDBJ whole genome shotgun (WGS) entry which is preliminary data.</text>
</comment>
<dbReference type="PANTHER" id="PTHR34203:SF15">
    <property type="entry name" value="SLL1173 PROTEIN"/>
    <property type="match status" value="1"/>
</dbReference>
<reference evidence="2 3" key="1">
    <citation type="submission" date="2023-02" db="EMBL/GenBank/DDBJ databases">
        <title>Bacterial whole genome sequence for Curvibacter sp. HBC28.</title>
        <authorList>
            <person name="Le V."/>
            <person name="Ko S.-R."/>
            <person name="Ahn C.-Y."/>
            <person name="Oh H.-M."/>
        </authorList>
    </citation>
    <scope>NUCLEOTIDE SEQUENCE [LARGE SCALE GENOMIC DNA]</scope>
    <source>
        <strain evidence="2 3">HBC28</strain>
    </source>
</reference>